<accession>A0ABX8A754</accession>
<name>A0ABX8A754_9BRAD</name>
<proteinExistence type="predicted"/>
<evidence type="ECO:0000313" key="2">
    <source>
        <dbReference type="Proteomes" id="UP000682843"/>
    </source>
</evidence>
<evidence type="ECO:0000313" key="1">
    <source>
        <dbReference type="EMBL" id="QUS39067.1"/>
    </source>
</evidence>
<reference evidence="1 2" key="1">
    <citation type="submission" date="2019-02" db="EMBL/GenBank/DDBJ databases">
        <title>Emended description of the genus Rhodopseudomonas and description of Rhodopseudomonas albus sp. nov., a non-phototrophic, heavy-metal-tolerant bacterium isolated from garden soil.</title>
        <authorList>
            <person name="Bao Z."/>
            <person name="Cao W.W."/>
            <person name="Sato Y."/>
            <person name="Nishizawa T."/>
            <person name="Zhao J."/>
            <person name="Guo Y."/>
            <person name="Ohta H."/>
        </authorList>
    </citation>
    <scope>NUCLEOTIDE SEQUENCE [LARGE SCALE GENOMIC DNA]</scope>
    <source>
        <strain evidence="1 2">SK50-23</strain>
    </source>
</reference>
<organism evidence="1 2">
    <name type="scientific">Tardiphaga alba</name>
    <dbReference type="NCBI Taxonomy" id="340268"/>
    <lineage>
        <taxon>Bacteria</taxon>
        <taxon>Pseudomonadati</taxon>
        <taxon>Pseudomonadota</taxon>
        <taxon>Alphaproteobacteria</taxon>
        <taxon>Hyphomicrobiales</taxon>
        <taxon>Nitrobacteraceae</taxon>
        <taxon>Tardiphaga</taxon>
    </lineage>
</organism>
<dbReference type="RefSeq" id="WP_211912611.1">
    <property type="nucleotide sequence ID" value="NZ_CP036498.1"/>
</dbReference>
<gene>
    <name evidence="1" type="ORF">RPMA_09645</name>
</gene>
<dbReference type="InterPro" id="IPR056919">
    <property type="entry name" value="Phage_TAC_18"/>
</dbReference>
<dbReference type="Proteomes" id="UP000682843">
    <property type="component" value="Chromosome"/>
</dbReference>
<protein>
    <submittedName>
        <fullName evidence="1">Uncharacterized protein</fullName>
    </submittedName>
</protein>
<keyword evidence="2" id="KW-1185">Reference proteome</keyword>
<sequence length="124" mass="13878">MVDLDWLTERLCEVLRWHMAKPDRASDPLAPDVPFAGERVWSIFLALNAARTGSGFGPNPITHPEIDAWSRLYREPVWPFELDIIRALDGAFLKASLQKSGQADAPEVNLRPFSLDVFDAVFGA</sequence>
<dbReference type="Pfam" id="PF23812">
    <property type="entry name" value="Phage_TAC_18"/>
    <property type="match status" value="1"/>
</dbReference>
<dbReference type="EMBL" id="CP036498">
    <property type="protein sequence ID" value="QUS39067.1"/>
    <property type="molecule type" value="Genomic_DNA"/>
</dbReference>